<comment type="caution">
    <text evidence="1">The sequence shown here is derived from an EMBL/GenBank/DDBJ whole genome shotgun (WGS) entry which is preliminary data.</text>
</comment>
<name>A0A133ZCJ7_9FIRM</name>
<dbReference type="AlphaFoldDB" id="A0A133ZCJ7"/>
<dbReference type="Proteomes" id="UP000070394">
    <property type="component" value="Unassembled WGS sequence"/>
</dbReference>
<gene>
    <name evidence="1" type="ORF">HMPREF1866_02681</name>
</gene>
<dbReference type="PATRIC" id="fig|467210.3.peg.2657"/>
<accession>A0A133ZCJ7</accession>
<dbReference type="STRING" id="467210.HMPREF1866_02681"/>
<keyword evidence="2" id="KW-1185">Reference proteome</keyword>
<proteinExistence type="predicted"/>
<dbReference type="RefSeq" id="WP_060932213.1">
    <property type="nucleotide sequence ID" value="NZ_KQ959848.1"/>
</dbReference>
<evidence type="ECO:0000313" key="2">
    <source>
        <dbReference type="Proteomes" id="UP000070394"/>
    </source>
</evidence>
<organism evidence="1 2">
    <name type="scientific">Lachnoanaerobaculum saburreum</name>
    <dbReference type="NCBI Taxonomy" id="467210"/>
    <lineage>
        <taxon>Bacteria</taxon>
        <taxon>Bacillati</taxon>
        <taxon>Bacillota</taxon>
        <taxon>Clostridia</taxon>
        <taxon>Lachnospirales</taxon>
        <taxon>Lachnospiraceae</taxon>
        <taxon>Lachnoanaerobaculum</taxon>
    </lineage>
</organism>
<evidence type="ECO:0000313" key="1">
    <source>
        <dbReference type="EMBL" id="KXB53153.1"/>
    </source>
</evidence>
<protein>
    <submittedName>
        <fullName evidence="1">Uncharacterized protein</fullName>
    </submittedName>
</protein>
<sequence length="80" mass="9409">MNTSVREYDAKLDSKKRITLRGCIFEYYHVKEKEDGTILLEPRELREPFRISENTLHMMDKAVENIKAGITSDEIDLSEF</sequence>
<dbReference type="EMBL" id="LSDA01000141">
    <property type="protein sequence ID" value="KXB53153.1"/>
    <property type="molecule type" value="Genomic_DNA"/>
</dbReference>
<reference evidence="2" key="1">
    <citation type="submission" date="2016-01" db="EMBL/GenBank/DDBJ databases">
        <authorList>
            <person name="Mitreva M."/>
            <person name="Pepin K.H."/>
            <person name="Mihindukulasuriya K.A."/>
            <person name="Fulton R."/>
            <person name="Fronick C."/>
            <person name="O'Laughlin M."/>
            <person name="Miner T."/>
            <person name="Herter B."/>
            <person name="Rosa B.A."/>
            <person name="Cordes M."/>
            <person name="Tomlinson C."/>
            <person name="Wollam A."/>
            <person name="Palsikar V.B."/>
            <person name="Mardis E.R."/>
            <person name="Wilson R.K."/>
        </authorList>
    </citation>
    <scope>NUCLEOTIDE SEQUENCE [LARGE SCALE GENOMIC DNA]</scope>
    <source>
        <strain evidence="2">DNF00896</strain>
    </source>
</reference>
<dbReference type="OrthoDB" id="361390at2"/>